<keyword evidence="3" id="KW-1185">Reference proteome</keyword>
<comment type="caution">
    <text evidence="2">The sequence shown here is derived from an EMBL/GenBank/DDBJ whole genome shotgun (WGS) entry which is preliminary data.</text>
</comment>
<dbReference type="AlphaFoldDB" id="A0AAD9QK70"/>
<feature type="region of interest" description="Disordered" evidence="1">
    <location>
        <begin position="17"/>
        <end position="71"/>
    </location>
</feature>
<evidence type="ECO:0000256" key="1">
    <source>
        <dbReference type="SAM" id="MobiDB-lite"/>
    </source>
</evidence>
<gene>
    <name evidence="2" type="ORF">P5673_014454</name>
</gene>
<proteinExistence type="predicted"/>
<evidence type="ECO:0000313" key="3">
    <source>
        <dbReference type="Proteomes" id="UP001249851"/>
    </source>
</evidence>
<sequence>MMEGFKMMEAKVAELNAKIRPSCEVSPSTSSPTSSAKKRKTARHPDLSGKAVLENEGAGKENPNEERFNGITKEALVRSLDDSSDMKTAIETLAKQLFTSNELHQSLAFSATKIMKQGQA</sequence>
<feature type="compositionally biased region" description="Low complexity" evidence="1">
    <location>
        <begin position="26"/>
        <end position="35"/>
    </location>
</feature>
<reference evidence="2" key="1">
    <citation type="journal article" date="2023" name="G3 (Bethesda)">
        <title>Whole genome assembly and annotation of the endangered Caribbean coral Acropora cervicornis.</title>
        <authorList>
            <person name="Selwyn J.D."/>
            <person name="Vollmer S.V."/>
        </authorList>
    </citation>
    <scope>NUCLEOTIDE SEQUENCE</scope>
    <source>
        <strain evidence="2">K2</strain>
    </source>
</reference>
<evidence type="ECO:0000313" key="2">
    <source>
        <dbReference type="EMBL" id="KAK2562737.1"/>
    </source>
</evidence>
<dbReference type="EMBL" id="JARQWQ010000028">
    <property type="protein sequence ID" value="KAK2562737.1"/>
    <property type="molecule type" value="Genomic_DNA"/>
</dbReference>
<feature type="compositionally biased region" description="Basic and acidic residues" evidence="1">
    <location>
        <begin position="57"/>
        <end position="68"/>
    </location>
</feature>
<name>A0AAD9QK70_ACRCE</name>
<organism evidence="2 3">
    <name type="scientific">Acropora cervicornis</name>
    <name type="common">Staghorn coral</name>
    <dbReference type="NCBI Taxonomy" id="6130"/>
    <lineage>
        <taxon>Eukaryota</taxon>
        <taxon>Metazoa</taxon>
        <taxon>Cnidaria</taxon>
        <taxon>Anthozoa</taxon>
        <taxon>Hexacorallia</taxon>
        <taxon>Scleractinia</taxon>
        <taxon>Astrocoeniina</taxon>
        <taxon>Acroporidae</taxon>
        <taxon>Acropora</taxon>
    </lineage>
</organism>
<protein>
    <submittedName>
        <fullName evidence="2">Uncharacterized protein</fullName>
    </submittedName>
</protein>
<dbReference type="Proteomes" id="UP001249851">
    <property type="component" value="Unassembled WGS sequence"/>
</dbReference>
<accession>A0AAD9QK70</accession>
<reference evidence="2" key="2">
    <citation type="journal article" date="2023" name="Science">
        <title>Genomic signatures of disease resistance in endangered staghorn corals.</title>
        <authorList>
            <person name="Vollmer S.V."/>
            <person name="Selwyn J.D."/>
            <person name="Despard B.A."/>
            <person name="Roesel C.L."/>
        </authorList>
    </citation>
    <scope>NUCLEOTIDE SEQUENCE</scope>
    <source>
        <strain evidence="2">K2</strain>
    </source>
</reference>